<dbReference type="RefSeq" id="WP_369726022.1">
    <property type="nucleotide sequence ID" value="NZ_CP165734.1"/>
</dbReference>
<keyword evidence="1" id="KW-0808">Transferase</keyword>
<dbReference type="SUPFAM" id="SSF53335">
    <property type="entry name" value="S-adenosyl-L-methionine-dependent methyltransferases"/>
    <property type="match status" value="1"/>
</dbReference>
<dbReference type="Gene3D" id="3.40.50.150">
    <property type="entry name" value="Vaccinia Virus protein VP39"/>
    <property type="match status" value="1"/>
</dbReference>
<protein>
    <submittedName>
        <fullName evidence="1">TylF/MycF/NovP-related O-methyltransferase</fullName>
        <ecNumber evidence="1">2.1.1.-</ecNumber>
    </submittedName>
</protein>
<gene>
    <name evidence="1" type="ORF">AB8Z38_15865</name>
</gene>
<dbReference type="AlphaFoldDB" id="A0AB39XTY0"/>
<evidence type="ECO:0000313" key="1">
    <source>
        <dbReference type="EMBL" id="XDV60671.1"/>
    </source>
</evidence>
<dbReference type="EC" id="2.1.1.-" evidence="1"/>
<sequence length="242" mass="27337">MNFQEKGTLLFHRIRNGLLKARLSNLARQVAQDRLTYLPPEKLIRIETYARLATADDVPGNLLEFGVALGGSAIILAAQAARRKRLFFGFDVFAMIPPPTSEKDDDKSRERYRIIASGQSEGIGGDTYYGYRDNLIDDVRRSFAKYGLPIDGKSRFLCKGLFEETFPKYDGMVAFAHIDCDWYAPVSYCLNHISRRLSAGGVIVLDDYHDYGGARTATDEFVKQNPEFELIAGPNVILRKRR</sequence>
<dbReference type="GO" id="GO:0008168">
    <property type="term" value="F:methyltransferase activity"/>
    <property type="evidence" value="ECO:0007669"/>
    <property type="project" value="UniProtKB-KW"/>
</dbReference>
<reference evidence="1" key="1">
    <citation type="submission" date="2024-08" db="EMBL/GenBank/DDBJ databases">
        <authorList>
            <person name="Chaddad Z."/>
            <person name="Lamrabet M."/>
            <person name="Bouhnik O."/>
            <person name="Alami S."/>
            <person name="Wipf D."/>
            <person name="Courty P.E."/>
            <person name="Missbah El Idrissi M."/>
        </authorList>
    </citation>
    <scope>NUCLEOTIDE SEQUENCE</scope>
    <source>
        <strain evidence="1">LLZ17</strain>
    </source>
</reference>
<keyword evidence="1" id="KW-0489">Methyltransferase</keyword>
<name>A0AB39XTY0_9BRAD</name>
<accession>A0AB39XTY0</accession>
<organism evidence="1">
    <name type="scientific">Bradyrhizobium sp. LLZ17</name>
    <dbReference type="NCBI Taxonomy" id="3239388"/>
    <lineage>
        <taxon>Bacteria</taxon>
        <taxon>Pseudomonadati</taxon>
        <taxon>Pseudomonadota</taxon>
        <taxon>Alphaproteobacteria</taxon>
        <taxon>Hyphomicrobiales</taxon>
        <taxon>Nitrobacteraceae</taxon>
        <taxon>Bradyrhizobium</taxon>
    </lineage>
</organism>
<dbReference type="PANTHER" id="PTHR40036:SF1">
    <property type="entry name" value="MACROCIN O-METHYLTRANSFERASE"/>
    <property type="match status" value="1"/>
</dbReference>
<dbReference type="EMBL" id="CP165734">
    <property type="protein sequence ID" value="XDV60671.1"/>
    <property type="molecule type" value="Genomic_DNA"/>
</dbReference>
<dbReference type="PANTHER" id="PTHR40036">
    <property type="entry name" value="MACROCIN O-METHYLTRANSFERASE"/>
    <property type="match status" value="1"/>
</dbReference>
<dbReference type="GO" id="GO:0032259">
    <property type="term" value="P:methylation"/>
    <property type="evidence" value="ECO:0007669"/>
    <property type="project" value="UniProtKB-KW"/>
</dbReference>
<dbReference type="InterPro" id="IPR008884">
    <property type="entry name" value="TylF_MeTrfase"/>
</dbReference>
<dbReference type="Pfam" id="PF05711">
    <property type="entry name" value="TylF"/>
    <property type="match status" value="1"/>
</dbReference>
<dbReference type="InterPro" id="IPR029063">
    <property type="entry name" value="SAM-dependent_MTases_sf"/>
</dbReference>
<proteinExistence type="predicted"/>